<proteinExistence type="predicted"/>
<keyword evidence="3" id="KW-1185">Reference proteome</keyword>
<name>A0A840XQY1_9PROT</name>
<keyword evidence="1" id="KW-0812">Transmembrane</keyword>
<feature type="transmembrane region" description="Helical" evidence="1">
    <location>
        <begin position="42"/>
        <end position="61"/>
    </location>
</feature>
<feature type="transmembrane region" description="Helical" evidence="1">
    <location>
        <begin position="209"/>
        <end position="228"/>
    </location>
</feature>
<keyword evidence="1" id="KW-1133">Transmembrane helix</keyword>
<protein>
    <submittedName>
        <fullName evidence="2">Putative membrane protein</fullName>
    </submittedName>
</protein>
<sequence length="258" mass="27841">MTSDAETLTRRPVTIQAVAPDRPWAWLTAGWRDLMANPQIGFFYGGALTVAGWLLALLLLWTRTAWAILPASAGFFMVAPLLAAGLYEASRLREEGKEVTVAACLRGFTRNAGQLAFMGVVLLVLHLFWVRVAALIFMLMFGINFAPALEDVPMAMLRSPMLLPFLIVGTAAGAVLAAVAFAISAVSIPMMLDRDVSAMEAVAVSVRTVLANPAAMLFWAGLIVVLTAMAMVPFFLGLALVIPLIGHATWHAYRDLVR</sequence>
<evidence type="ECO:0000313" key="3">
    <source>
        <dbReference type="Proteomes" id="UP000562254"/>
    </source>
</evidence>
<feature type="transmembrane region" description="Helical" evidence="1">
    <location>
        <begin position="67"/>
        <end position="87"/>
    </location>
</feature>
<feature type="transmembrane region" description="Helical" evidence="1">
    <location>
        <begin position="234"/>
        <end position="253"/>
    </location>
</feature>
<comment type="caution">
    <text evidence="2">The sequence shown here is derived from an EMBL/GenBank/DDBJ whole genome shotgun (WGS) entry which is preliminary data.</text>
</comment>
<dbReference type="InterPro" id="IPR018692">
    <property type="entry name" value="DUF2189"/>
</dbReference>
<feature type="transmembrane region" description="Helical" evidence="1">
    <location>
        <begin position="115"/>
        <end position="141"/>
    </location>
</feature>
<feature type="transmembrane region" description="Helical" evidence="1">
    <location>
        <begin position="161"/>
        <end position="188"/>
    </location>
</feature>
<dbReference type="EMBL" id="JACIJE010000006">
    <property type="protein sequence ID" value="MBB5690316.1"/>
    <property type="molecule type" value="Genomic_DNA"/>
</dbReference>
<organism evidence="2 3">
    <name type="scientific">Neoroseomonas alkaliterrae</name>
    <dbReference type="NCBI Taxonomy" id="1452450"/>
    <lineage>
        <taxon>Bacteria</taxon>
        <taxon>Pseudomonadati</taxon>
        <taxon>Pseudomonadota</taxon>
        <taxon>Alphaproteobacteria</taxon>
        <taxon>Acetobacterales</taxon>
        <taxon>Acetobacteraceae</taxon>
        <taxon>Neoroseomonas</taxon>
    </lineage>
</organism>
<accession>A0A840XQY1</accession>
<dbReference type="Proteomes" id="UP000562254">
    <property type="component" value="Unassembled WGS sequence"/>
</dbReference>
<evidence type="ECO:0000256" key="1">
    <source>
        <dbReference type="SAM" id="Phobius"/>
    </source>
</evidence>
<keyword evidence="1" id="KW-0472">Membrane</keyword>
<dbReference type="AlphaFoldDB" id="A0A840XQY1"/>
<dbReference type="RefSeq" id="WP_184484977.1">
    <property type="nucleotide sequence ID" value="NZ_JAAEDJ010000033.1"/>
</dbReference>
<reference evidence="2 3" key="1">
    <citation type="submission" date="2020-08" db="EMBL/GenBank/DDBJ databases">
        <title>Genomic Encyclopedia of Type Strains, Phase IV (KMG-IV): sequencing the most valuable type-strain genomes for metagenomic binning, comparative biology and taxonomic classification.</title>
        <authorList>
            <person name="Goeker M."/>
        </authorList>
    </citation>
    <scope>NUCLEOTIDE SEQUENCE [LARGE SCALE GENOMIC DNA]</scope>
    <source>
        <strain evidence="2 3">DSM 25895</strain>
    </source>
</reference>
<evidence type="ECO:0000313" key="2">
    <source>
        <dbReference type="EMBL" id="MBB5690316.1"/>
    </source>
</evidence>
<gene>
    <name evidence="2" type="ORF">FHS88_002449</name>
</gene>
<dbReference type="Pfam" id="PF09955">
    <property type="entry name" value="DUF2189"/>
    <property type="match status" value="1"/>
</dbReference>